<proteinExistence type="predicted"/>
<dbReference type="Proteomes" id="UP000243657">
    <property type="component" value="Unassembled WGS sequence"/>
</dbReference>
<accession>A0A261F489</accession>
<evidence type="ECO:0000313" key="1">
    <source>
        <dbReference type="EMBL" id="OZG53873.1"/>
    </source>
</evidence>
<organism evidence="1 2">
    <name type="scientific">Alloscardovia macacae</name>
    <dbReference type="NCBI Taxonomy" id="1160091"/>
    <lineage>
        <taxon>Bacteria</taxon>
        <taxon>Bacillati</taxon>
        <taxon>Actinomycetota</taxon>
        <taxon>Actinomycetes</taxon>
        <taxon>Bifidobacteriales</taxon>
        <taxon>Bifidobacteriaceae</taxon>
        <taxon>Alloscardovia</taxon>
    </lineage>
</organism>
<dbReference type="EMBL" id="MWWT01000007">
    <property type="protein sequence ID" value="OZG53873.1"/>
    <property type="molecule type" value="Genomic_DNA"/>
</dbReference>
<gene>
    <name evidence="1" type="ORF">ALMA_1115</name>
</gene>
<protein>
    <submittedName>
        <fullName evidence="1">Uncharacterized protein</fullName>
    </submittedName>
</protein>
<name>A0A261F489_9BIFI</name>
<keyword evidence="2" id="KW-1185">Reference proteome</keyword>
<evidence type="ECO:0000313" key="2">
    <source>
        <dbReference type="Proteomes" id="UP000243657"/>
    </source>
</evidence>
<comment type="caution">
    <text evidence="1">The sequence shown here is derived from an EMBL/GenBank/DDBJ whole genome shotgun (WGS) entry which is preliminary data.</text>
</comment>
<sequence>MHTTHTAPCHRTSSIRKTAHRILCSILLIALLLGLGGRPPRMASYTDIHIRDYVLAVSLYPQLRDLSSTESYVLFISKKGQYAILPVGPVFTHMTVWSESGLYSPGFRENFYFPRATSSGISMTSSHNVQHEYVLSFALLSPHGTPLYIEDLGFTQHTQNEIILERPVEGRTERVASFVPHIVASCPTGLYSITDTASPESPDIYGYAFDALSADAQKPDFPIPFQDADEHGTHMSIEDISEGAPCTDGPTGSVVTFLTSTSAGDYRNRYTLGQWDTHTGTVSYRPLLDKDGHPFEEDSEALAAYGPESVRGTTFTFFSRTTGIIHQFDMHTGRELRQYSVGHARCSLSNQYCLLYLFGQTKDRIVAISYGRNFGNSATINILDAHTLTLLRTIPVSTELARLIAGYNGTSPSHVSMDPLYR</sequence>
<dbReference type="AlphaFoldDB" id="A0A261F489"/>
<reference evidence="1 2" key="1">
    <citation type="journal article" date="2017" name="BMC Genomics">
        <title>Comparative genomic and phylogenomic analyses of the Bifidobacteriaceae family.</title>
        <authorList>
            <person name="Lugli G.A."/>
            <person name="Milani C."/>
            <person name="Turroni F."/>
            <person name="Duranti S."/>
            <person name="Mancabelli L."/>
            <person name="Mangifesta M."/>
            <person name="Ferrario C."/>
            <person name="Modesto M."/>
            <person name="Mattarelli P."/>
            <person name="Jiri K."/>
            <person name="van Sinderen D."/>
            <person name="Ventura M."/>
        </authorList>
    </citation>
    <scope>NUCLEOTIDE SEQUENCE [LARGE SCALE GENOMIC DNA]</scope>
    <source>
        <strain evidence="1 2">DSM 24762</strain>
    </source>
</reference>